<name>A0ABS4YIL6_9MICO</name>
<comment type="subcellular location">
    <subcellularLocation>
        <location evidence="1">Cell envelope</location>
    </subcellularLocation>
</comment>
<dbReference type="EMBL" id="JAGIOC010000001">
    <property type="protein sequence ID" value="MBP2408626.1"/>
    <property type="molecule type" value="Genomic_DNA"/>
</dbReference>
<sequence>MTTLTSRPARPTALLALAAALTLAVLAVLPLPAHAHDTLIETDPSDGETLETSPEAITLTYSADILEVSPVVRIDDADGETVSEVTPTVDGPTVTAELEEPLAAGTYTVQWRVVSSDGHPIEGSFTFDVEQDTAGAAAPSDEESAAGDGGGSEASDAGGAEGSASSTASDAGGSAEDGAGGAASEDDASSEASAGEDTGSESSAMPLLLGIVGVAVVGVAIAAFFTLRKRR</sequence>
<dbReference type="Proteomes" id="UP000698222">
    <property type="component" value="Unassembled WGS sequence"/>
</dbReference>
<feature type="domain" description="CopC" evidence="8">
    <location>
        <begin position="36"/>
        <end position="129"/>
    </location>
</feature>
<evidence type="ECO:0000259" key="8">
    <source>
        <dbReference type="Pfam" id="PF04234"/>
    </source>
</evidence>
<evidence type="ECO:0000256" key="5">
    <source>
        <dbReference type="SAM" id="MobiDB-lite"/>
    </source>
</evidence>
<dbReference type="PANTHER" id="PTHR34820">
    <property type="entry name" value="INNER MEMBRANE PROTEIN YEBZ"/>
    <property type="match status" value="1"/>
</dbReference>
<dbReference type="Gene3D" id="2.60.40.1220">
    <property type="match status" value="1"/>
</dbReference>
<feature type="compositionally biased region" description="Low complexity" evidence="5">
    <location>
        <begin position="190"/>
        <end position="202"/>
    </location>
</feature>
<keyword evidence="2" id="KW-0479">Metal-binding</keyword>
<dbReference type="InterPro" id="IPR014756">
    <property type="entry name" value="Ig_E-set"/>
</dbReference>
<dbReference type="InterPro" id="IPR014755">
    <property type="entry name" value="Cu-Rt/internalin_Ig-like"/>
</dbReference>
<evidence type="ECO:0000256" key="6">
    <source>
        <dbReference type="SAM" id="Phobius"/>
    </source>
</evidence>
<feature type="region of interest" description="Disordered" evidence="5">
    <location>
        <begin position="133"/>
        <end position="202"/>
    </location>
</feature>
<protein>
    <submittedName>
        <fullName evidence="9">Methionine-rich copper-binding protein CopC</fullName>
    </submittedName>
</protein>
<keyword evidence="4" id="KW-0186">Copper</keyword>
<dbReference type="InterPro" id="IPR007348">
    <property type="entry name" value="CopC_dom"/>
</dbReference>
<dbReference type="InterPro" id="IPR032694">
    <property type="entry name" value="CopC/D"/>
</dbReference>
<evidence type="ECO:0000256" key="2">
    <source>
        <dbReference type="ARBA" id="ARBA00022723"/>
    </source>
</evidence>
<comment type="caution">
    <text evidence="9">The sequence shown here is derived from an EMBL/GenBank/DDBJ whole genome shotgun (WGS) entry which is preliminary data.</text>
</comment>
<proteinExistence type="predicted"/>
<dbReference type="RefSeq" id="WP_209889370.1">
    <property type="nucleotide sequence ID" value="NZ_BAAAJV010000001.1"/>
</dbReference>
<organism evidence="9 10">
    <name type="scientific">Brachybacterium fresconis</name>
    <dbReference type="NCBI Taxonomy" id="173363"/>
    <lineage>
        <taxon>Bacteria</taxon>
        <taxon>Bacillati</taxon>
        <taxon>Actinomycetota</taxon>
        <taxon>Actinomycetes</taxon>
        <taxon>Micrococcales</taxon>
        <taxon>Dermabacteraceae</taxon>
        <taxon>Brachybacterium</taxon>
    </lineage>
</organism>
<evidence type="ECO:0000256" key="1">
    <source>
        <dbReference type="ARBA" id="ARBA00004196"/>
    </source>
</evidence>
<keyword evidence="10" id="KW-1185">Reference proteome</keyword>
<evidence type="ECO:0000313" key="9">
    <source>
        <dbReference type="EMBL" id="MBP2408626.1"/>
    </source>
</evidence>
<keyword evidence="6" id="KW-0812">Transmembrane</keyword>
<feature type="signal peptide" evidence="7">
    <location>
        <begin position="1"/>
        <end position="35"/>
    </location>
</feature>
<evidence type="ECO:0000256" key="4">
    <source>
        <dbReference type="ARBA" id="ARBA00023008"/>
    </source>
</evidence>
<evidence type="ECO:0000313" key="10">
    <source>
        <dbReference type="Proteomes" id="UP000698222"/>
    </source>
</evidence>
<feature type="transmembrane region" description="Helical" evidence="6">
    <location>
        <begin position="207"/>
        <end position="227"/>
    </location>
</feature>
<dbReference type="Pfam" id="PF04234">
    <property type="entry name" value="CopC"/>
    <property type="match status" value="1"/>
</dbReference>
<keyword evidence="3 7" id="KW-0732">Signal</keyword>
<dbReference type="PANTHER" id="PTHR34820:SF4">
    <property type="entry name" value="INNER MEMBRANE PROTEIN YEBZ"/>
    <property type="match status" value="1"/>
</dbReference>
<feature type="compositionally biased region" description="Low complexity" evidence="5">
    <location>
        <begin position="153"/>
        <end position="177"/>
    </location>
</feature>
<feature type="chain" id="PRO_5046425423" evidence="7">
    <location>
        <begin position="36"/>
        <end position="231"/>
    </location>
</feature>
<evidence type="ECO:0000256" key="3">
    <source>
        <dbReference type="ARBA" id="ARBA00022729"/>
    </source>
</evidence>
<accession>A0ABS4YIL6</accession>
<reference evidence="9 10" key="1">
    <citation type="submission" date="2021-03" db="EMBL/GenBank/DDBJ databases">
        <title>Sequencing the genomes of 1000 actinobacteria strains.</title>
        <authorList>
            <person name="Klenk H.-P."/>
        </authorList>
    </citation>
    <scope>NUCLEOTIDE SEQUENCE [LARGE SCALE GENOMIC DNA]</scope>
    <source>
        <strain evidence="9 10">DSM 14564</strain>
    </source>
</reference>
<evidence type="ECO:0000256" key="7">
    <source>
        <dbReference type="SAM" id="SignalP"/>
    </source>
</evidence>
<keyword evidence="6" id="KW-0472">Membrane</keyword>
<dbReference type="SUPFAM" id="SSF81296">
    <property type="entry name" value="E set domains"/>
    <property type="match status" value="1"/>
</dbReference>
<keyword evidence="6" id="KW-1133">Transmembrane helix</keyword>
<gene>
    <name evidence="9" type="ORF">JOF44_001529</name>
</gene>